<proteinExistence type="predicted"/>
<protein>
    <submittedName>
        <fullName evidence="1">Uncharacterized protein</fullName>
    </submittedName>
</protein>
<dbReference type="AlphaFoldDB" id="A0A3P7LW25"/>
<accession>A0A3P7LW25</accession>
<name>A0A3P7LW25_DIBLA</name>
<evidence type="ECO:0000313" key="2">
    <source>
        <dbReference type="Proteomes" id="UP000281553"/>
    </source>
</evidence>
<keyword evidence="2" id="KW-1185">Reference proteome</keyword>
<dbReference type="Proteomes" id="UP000281553">
    <property type="component" value="Unassembled WGS sequence"/>
</dbReference>
<dbReference type="EMBL" id="UYRU01049092">
    <property type="protein sequence ID" value="VDN10411.1"/>
    <property type="molecule type" value="Genomic_DNA"/>
</dbReference>
<reference evidence="1 2" key="1">
    <citation type="submission" date="2018-11" db="EMBL/GenBank/DDBJ databases">
        <authorList>
            <consortium name="Pathogen Informatics"/>
        </authorList>
    </citation>
    <scope>NUCLEOTIDE SEQUENCE [LARGE SCALE GENOMIC DNA]</scope>
</reference>
<sequence length="114" mass="12674">MRPWKHKFGLLVVVPSSLVSNGKFNLLFDIKPAKIYFDDVIPPYDPLVVLCSEKSPANVSELVTYDTTVQSPMSESPEFSPQEPTATTDPYLTSIGFPYASQLRFFPPAAVPSY</sequence>
<gene>
    <name evidence="1" type="ORF">DILT_LOCUS6242</name>
</gene>
<organism evidence="1 2">
    <name type="scientific">Dibothriocephalus latus</name>
    <name type="common">Fish tapeworm</name>
    <name type="synonym">Diphyllobothrium latum</name>
    <dbReference type="NCBI Taxonomy" id="60516"/>
    <lineage>
        <taxon>Eukaryota</taxon>
        <taxon>Metazoa</taxon>
        <taxon>Spiralia</taxon>
        <taxon>Lophotrochozoa</taxon>
        <taxon>Platyhelminthes</taxon>
        <taxon>Cestoda</taxon>
        <taxon>Eucestoda</taxon>
        <taxon>Diphyllobothriidea</taxon>
        <taxon>Diphyllobothriidae</taxon>
        <taxon>Dibothriocephalus</taxon>
    </lineage>
</organism>
<evidence type="ECO:0000313" key="1">
    <source>
        <dbReference type="EMBL" id="VDN10411.1"/>
    </source>
</evidence>
<feature type="non-terminal residue" evidence="1">
    <location>
        <position position="114"/>
    </location>
</feature>